<reference evidence="2 3" key="1">
    <citation type="journal article" date="2017" name="Lancet Infect. Dis.">
        <title>Global outbreak of severe Mycobacterium chimaera disease after cardiac surgery: a molecular epidemiological study.</title>
        <authorList>
            <person name="van Ingen J."/>
            <person name="Kohl T."/>
            <person name="Kranzer K."/>
            <person name="Hasse B."/>
            <person name="Keller P."/>
            <person name="Szafranska A."/>
            <person name="Hillemann D."/>
            <person name="Chand M."/>
            <person name="Schreiber P."/>
            <person name="Sommerstein R."/>
            <person name="Berger C."/>
            <person name="Genoni M."/>
            <person name="Ruegg C."/>
            <person name="Troillet N."/>
            <person name="Widmer A.F."/>
            <person name="Becker S.L."/>
            <person name="Herrmann M."/>
            <person name="Eckmanns T."/>
            <person name="Haller S."/>
            <person name="Hoeller C."/>
            <person name="Debast S.B."/>
            <person name="Wolfhagen M.J."/>
            <person name="Hopman J."/>
            <person name="Kluytmans J."/>
            <person name="Langelaar M."/>
            <person name="Notermans D.W."/>
            <person name="ten Oever J."/>
            <person name="van den Barselaar P."/>
            <person name="Vonk A.B.A."/>
            <person name="Vos M.C."/>
            <person name="Ahmed N."/>
            <person name="Brown T."/>
            <person name="Crook D."/>
            <person name="Lamagni T."/>
            <person name="Phin N."/>
            <person name="Smith E.G."/>
            <person name="Zambon M."/>
            <person name="Serr A."/>
            <person name="Goetting T."/>
            <person name="Ebner W."/>
            <person name="Thuermer A."/>
            <person name="Utpatel C."/>
            <person name="Sproer C."/>
            <person name="Bunk B."/>
            <person name="Nubel U."/>
            <person name="Bloemberg G."/>
            <person name="Bottger E."/>
            <person name="Niemann S."/>
            <person name="Wagner D."/>
            <person name="Sax H."/>
        </authorList>
    </citation>
    <scope>NUCLEOTIDE SEQUENCE [LARGE SCALE GENOMIC DNA]</scope>
    <source>
        <strain evidence="2 3">ZUERICH-2</strain>
    </source>
</reference>
<accession>A0A7U5RW62</accession>
<organism evidence="2 3">
    <name type="scientific">Mycobacterium intracellulare subsp. chimaera</name>
    <dbReference type="NCBI Taxonomy" id="222805"/>
    <lineage>
        <taxon>Bacteria</taxon>
        <taxon>Bacillati</taxon>
        <taxon>Actinomycetota</taxon>
        <taxon>Actinomycetes</taxon>
        <taxon>Mycobacteriales</taxon>
        <taxon>Mycobacteriaceae</taxon>
        <taxon>Mycobacterium</taxon>
        <taxon>Mycobacterium avium complex (MAC)</taxon>
    </lineage>
</organism>
<name>A0A7U5RW62_MYCIT</name>
<evidence type="ECO:0000256" key="1">
    <source>
        <dbReference type="SAM" id="MobiDB-lite"/>
    </source>
</evidence>
<gene>
    <name evidence="2" type="ORF">MYCOZU2_03205</name>
</gene>
<proteinExistence type="predicted"/>
<protein>
    <submittedName>
        <fullName evidence="2">Uncharacterized protein</fullName>
    </submittedName>
</protein>
<dbReference type="AlphaFoldDB" id="A0A7U5RW62"/>
<feature type="region of interest" description="Disordered" evidence="1">
    <location>
        <begin position="1"/>
        <end position="44"/>
    </location>
</feature>
<dbReference type="Proteomes" id="UP000198286">
    <property type="component" value="Chromosome"/>
</dbReference>
<sequence length="44" mass="4876">MSDKSPRQTMGKKSGKSLKEKRAAKRGKAAEVSQMEALLVTKKR</sequence>
<evidence type="ECO:0000313" key="2">
    <source>
        <dbReference type="EMBL" id="ASL15594.1"/>
    </source>
</evidence>
<dbReference type="EMBL" id="CP015267">
    <property type="protein sequence ID" value="ASL15594.1"/>
    <property type="molecule type" value="Genomic_DNA"/>
</dbReference>
<dbReference type="RefSeq" id="WP_257790635.1">
    <property type="nucleotide sequence ID" value="NZ_CP015267.1"/>
</dbReference>
<evidence type="ECO:0000313" key="3">
    <source>
        <dbReference type="Proteomes" id="UP000198286"/>
    </source>
</evidence>